<keyword evidence="2" id="KW-1185">Reference proteome</keyword>
<organism evidence="1 2">
    <name type="scientific">Auriscalpium vulgare</name>
    <dbReference type="NCBI Taxonomy" id="40419"/>
    <lineage>
        <taxon>Eukaryota</taxon>
        <taxon>Fungi</taxon>
        <taxon>Dikarya</taxon>
        <taxon>Basidiomycota</taxon>
        <taxon>Agaricomycotina</taxon>
        <taxon>Agaricomycetes</taxon>
        <taxon>Russulales</taxon>
        <taxon>Auriscalpiaceae</taxon>
        <taxon>Auriscalpium</taxon>
    </lineage>
</organism>
<evidence type="ECO:0000313" key="1">
    <source>
        <dbReference type="EMBL" id="KAI0047478.1"/>
    </source>
</evidence>
<reference evidence="1" key="1">
    <citation type="submission" date="2021-02" db="EMBL/GenBank/DDBJ databases">
        <authorList>
            <consortium name="DOE Joint Genome Institute"/>
            <person name="Ahrendt S."/>
            <person name="Looney B.P."/>
            <person name="Miyauchi S."/>
            <person name="Morin E."/>
            <person name="Drula E."/>
            <person name="Courty P.E."/>
            <person name="Chicoki N."/>
            <person name="Fauchery L."/>
            <person name="Kohler A."/>
            <person name="Kuo A."/>
            <person name="Labutti K."/>
            <person name="Pangilinan J."/>
            <person name="Lipzen A."/>
            <person name="Riley R."/>
            <person name="Andreopoulos W."/>
            <person name="He G."/>
            <person name="Johnson J."/>
            <person name="Barry K.W."/>
            <person name="Grigoriev I.V."/>
            <person name="Nagy L."/>
            <person name="Hibbett D."/>
            <person name="Henrissat B."/>
            <person name="Matheny P.B."/>
            <person name="Labbe J."/>
            <person name="Martin F."/>
        </authorList>
    </citation>
    <scope>NUCLEOTIDE SEQUENCE</scope>
    <source>
        <strain evidence="1">FP105234-sp</strain>
    </source>
</reference>
<evidence type="ECO:0000313" key="2">
    <source>
        <dbReference type="Proteomes" id="UP000814033"/>
    </source>
</evidence>
<reference evidence="1" key="2">
    <citation type="journal article" date="2022" name="New Phytol.">
        <title>Evolutionary transition to the ectomycorrhizal habit in the genomes of a hyperdiverse lineage of mushroom-forming fungi.</title>
        <authorList>
            <person name="Looney B."/>
            <person name="Miyauchi S."/>
            <person name="Morin E."/>
            <person name="Drula E."/>
            <person name="Courty P.E."/>
            <person name="Kohler A."/>
            <person name="Kuo A."/>
            <person name="LaButti K."/>
            <person name="Pangilinan J."/>
            <person name="Lipzen A."/>
            <person name="Riley R."/>
            <person name="Andreopoulos W."/>
            <person name="He G."/>
            <person name="Johnson J."/>
            <person name="Nolan M."/>
            <person name="Tritt A."/>
            <person name="Barry K.W."/>
            <person name="Grigoriev I.V."/>
            <person name="Nagy L.G."/>
            <person name="Hibbett D."/>
            <person name="Henrissat B."/>
            <person name="Matheny P.B."/>
            <person name="Labbe J."/>
            <person name="Martin F.M."/>
        </authorList>
    </citation>
    <scope>NUCLEOTIDE SEQUENCE</scope>
    <source>
        <strain evidence="1">FP105234-sp</strain>
    </source>
</reference>
<proteinExistence type="predicted"/>
<dbReference type="Proteomes" id="UP000814033">
    <property type="component" value="Unassembled WGS sequence"/>
</dbReference>
<dbReference type="EMBL" id="MU275904">
    <property type="protein sequence ID" value="KAI0047478.1"/>
    <property type="molecule type" value="Genomic_DNA"/>
</dbReference>
<name>A0ACB8RUB9_9AGAM</name>
<sequence>MPRNHAPGPSTLRNRNRVTNKTRLRIIRGNIDADPLAFDEDEEKARVVSTAGVDAEDANEHHLQAVLSAATQRQSSHRATRGGIEKEKQDAYIPIPDSTGLVEDYDRWYAAERWKDPASYIKTSENVEEAISDSLANGFTYLMDERDKEWLDRNNEEARGEGTSAQGALSTPGTTTRLSQRSSKAKGKEPDLPVPVVISEDEFELVMGLFEKITHEKTEFLHHGLEQGAPFPPFSDYHDTFAAPLSPDTFTSFAVPAWISPPLALIRSAKAVYPYWKERRIERNGHRIIPVLNFDEADIRNESYICFRRRDVKTVRKTRASQASSSEKLIRLQKELLEAIEMAKTVHVREQAKRDVTLQAKEVWEKREGFVNLKRKFPQLSVKEEEELLYDKERVPKRPRLIETSAGRIGLRLTRTRESGDNGSPVAHAETTLRPKERAIKLQAQVDQEMAKLKDRDYHWEDAIDSSYQPRPAEFAARHFLYIPPSDKLSLSTPTEKDEQPRQWRAVRTRRGRGGVLRVDRRLVATRSSSSDDESFTLPRRSPRSSLDAEDADAQESARRIRERWKFDHDDEPPLAPEGVDEQDRALVDEFNTKYLLRSMTFFQDEDHQRLTTDPTLYLPIDGRTQGVVPYRLGMHPVLRRDAYASAVAARPHLSQAAAIQHAATQAQQANLGLTMPQTNGTPISMQAQLKKLPSTLAVPQLRISSNGGMRPPTTPTVAPIQLPPPPSPNHPATPSDGQFASPTPVNGVDHEPRTPSSASNTNTNPASDIPMPPASDPNAAPAPAAAPTTTATTVAAAPMPVKPPATHHAITMPNGYHMNAFNPALPNGGGFTYTAPQTSNLSAQALQNLRSVYNLPAQDLTLNASRAASYIGHVVPNGSSFNLPVSAPLAGGNINLKLPAPRQMQWAAAQNGTDGAAGVAIAHSLSPHMHSPAQQGSPPRTAQQPSASPSMHHQQAVGGSY</sequence>
<gene>
    <name evidence="1" type="ORF">FA95DRAFT_1518958</name>
</gene>
<protein>
    <submittedName>
        <fullName evidence="1">Uncharacterized protein</fullName>
    </submittedName>
</protein>
<accession>A0ACB8RUB9</accession>
<comment type="caution">
    <text evidence="1">The sequence shown here is derived from an EMBL/GenBank/DDBJ whole genome shotgun (WGS) entry which is preliminary data.</text>
</comment>